<reference evidence="1 2" key="1">
    <citation type="journal article" date="2020" name="Nature">
        <title>Six reference-quality genomes reveal evolution of bat adaptations.</title>
        <authorList>
            <person name="Jebb D."/>
            <person name="Huang Z."/>
            <person name="Pippel M."/>
            <person name="Hughes G.M."/>
            <person name="Lavrichenko K."/>
            <person name="Devanna P."/>
            <person name="Winkler S."/>
            <person name="Jermiin L.S."/>
            <person name="Skirmuntt E.C."/>
            <person name="Katzourakis A."/>
            <person name="Burkitt-Gray L."/>
            <person name="Ray D.A."/>
            <person name="Sullivan K.A.M."/>
            <person name="Roscito J.G."/>
            <person name="Kirilenko B.M."/>
            <person name="Davalos L.M."/>
            <person name="Corthals A.P."/>
            <person name="Power M.L."/>
            <person name="Jones G."/>
            <person name="Ransome R.D."/>
            <person name="Dechmann D.K.N."/>
            <person name="Locatelli A.G."/>
            <person name="Puechmaille S.J."/>
            <person name="Fedrigo O."/>
            <person name="Jarvis E.D."/>
            <person name="Hiller M."/>
            <person name="Vernes S.C."/>
            <person name="Myers E.W."/>
            <person name="Teeling E.C."/>
        </authorList>
    </citation>
    <scope>NUCLEOTIDE SEQUENCE [LARGE SCALE GENOMIC DNA]</scope>
    <source>
        <strain evidence="1">Bat1K_MPI-CBG_1</strain>
    </source>
</reference>
<name>A0A834E0Y3_9CHIR</name>
<organism evidence="1 2">
    <name type="scientific">Phyllostomus discolor</name>
    <name type="common">pale spear-nosed bat</name>
    <dbReference type="NCBI Taxonomy" id="89673"/>
    <lineage>
        <taxon>Eukaryota</taxon>
        <taxon>Metazoa</taxon>
        <taxon>Chordata</taxon>
        <taxon>Craniata</taxon>
        <taxon>Vertebrata</taxon>
        <taxon>Euteleostomi</taxon>
        <taxon>Mammalia</taxon>
        <taxon>Eutheria</taxon>
        <taxon>Laurasiatheria</taxon>
        <taxon>Chiroptera</taxon>
        <taxon>Yangochiroptera</taxon>
        <taxon>Phyllostomidae</taxon>
        <taxon>Phyllostominae</taxon>
        <taxon>Phyllostomus</taxon>
    </lineage>
</organism>
<dbReference type="Proteomes" id="UP000664940">
    <property type="component" value="Unassembled WGS sequence"/>
</dbReference>
<evidence type="ECO:0000313" key="2">
    <source>
        <dbReference type="Proteomes" id="UP000664940"/>
    </source>
</evidence>
<accession>A0A834E0Y3</accession>
<dbReference type="EMBL" id="JABVXQ010000007">
    <property type="protein sequence ID" value="KAF6099911.1"/>
    <property type="molecule type" value="Genomic_DNA"/>
</dbReference>
<comment type="caution">
    <text evidence="1">The sequence shown here is derived from an EMBL/GenBank/DDBJ whole genome shotgun (WGS) entry which is preliminary data.</text>
</comment>
<proteinExistence type="predicted"/>
<gene>
    <name evidence="1" type="ORF">HJG60_011635</name>
</gene>
<sequence length="190" mass="20716">MGKSQRQCKSLCGCGPLAVPQVCWCWLRREACALLGRGSQGHSWKVDDLAGGVLARGPSVCWWGHAPVCPPCSTSHDGGPSGPWWTLRTVAGTGGHGVFVCGGQSWPASAACPSPEGRQLQAFLESPDRWGRRARCLPLELVSVVRPCRRAEELHRLFCVGGSLLPALLTQWFAYISMDFWILIFICLKI</sequence>
<protein>
    <submittedName>
        <fullName evidence="1">Uncharacterized protein</fullName>
    </submittedName>
</protein>
<evidence type="ECO:0000313" key="1">
    <source>
        <dbReference type="EMBL" id="KAF6099911.1"/>
    </source>
</evidence>
<dbReference type="AlphaFoldDB" id="A0A834E0Y3"/>